<dbReference type="InterPro" id="IPR012334">
    <property type="entry name" value="Pectin_lyas_fold"/>
</dbReference>
<evidence type="ECO:0000313" key="3">
    <source>
        <dbReference type="Proteomes" id="UP001218638"/>
    </source>
</evidence>
<feature type="signal peptide" evidence="1">
    <location>
        <begin position="1"/>
        <end position="31"/>
    </location>
</feature>
<dbReference type="Gene3D" id="2.160.20.10">
    <property type="entry name" value="Single-stranded right-handed beta-helix, Pectin lyase-like"/>
    <property type="match status" value="1"/>
</dbReference>
<dbReference type="AlphaFoldDB" id="A0AAE9ZWK4"/>
<evidence type="ECO:0000256" key="1">
    <source>
        <dbReference type="SAM" id="SignalP"/>
    </source>
</evidence>
<organism evidence="2 3">
    <name type="scientific">Synoicihabitans lomoniglobus</name>
    <dbReference type="NCBI Taxonomy" id="2909285"/>
    <lineage>
        <taxon>Bacteria</taxon>
        <taxon>Pseudomonadati</taxon>
        <taxon>Verrucomicrobiota</taxon>
        <taxon>Opitutia</taxon>
        <taxon>Opitutales</taxon>
        <taxon>Opitutaceae</taxon>
        <taxon>Synoicihabitans</taxon>
    </lineage>
</organism>
<gene>
    <name evidence="2" type="ORF">PXH66_17880</name>
</gene>
<evidence type="ECO:0000313" key="2">
    <source>
        <dbReference type="EMBL" id="WED64210.1"/>
    </source>
</evidence>
<proteinExistence type="predicted"/>
<feature type="chain" id="PRO_5042180970" evidence="1">
    <location>
        <begin position="32"/>
        <end position="412"/>
    </location>
</feature>
<dbReference type="KEGG" id="slom:PXH66_17880"/>
<keyword evidence="1" id="KW-0732">Signal</keyword>
<accession>A0AAE9ZWK4</accession>
<dbReference type="InterPro" id="IPR011050">
    <property type="entry name" value="Pectin_lyase_fold/virulence"/>
</dbReference>
<reference evidence="2" key="1">
    <citation type="submission" date="2023-03" db="EMBL/GenBank/DDBJ databases">
        <title>Lomoglobus Profundus gen. nov., sp. nov., a novel member of the phylum Verrucomicrobia, isolated from deep-marine sediment of South China Sea.</title>
        <authorList>
            <person name="Ahmad T."/>
            <person name="Ishaq S.E."/>
            <person name="Wang F."/>
        </authorList>
    </citation>
    <scope>NUCLEOTIDE SEQUENCE</scope>
    <source>
        <strain evidence="2">LMO-M01</strain>
    </source>
</reference>
<keyword evidence="3" id="KW-1185">Reference proteome</keyword>
<name>A0AAE9ZWK4_9BACT</name>
<protein>
    <submittedName>
        <fullName evidence="2">Right-handed parallel beta-helix repeat-containing protein</fullName>
    </submittedName>
</protein>
<dbReference type="EMBL" id="CP119075">
    <property type="protein sequence ID" value="WED64210.1"/>
    <property type="molecule type" value="Genomic_DNA"/>
</dbReference>
<sequence>MTLPLCSPRSLRRFVALLGTATLFVSAAAHARDHIIALDVATVDGKALEVAPGDRLLIAAGPRRMLRLENLTGSADAPVIIINDGGQVVIHNDDQFADILISHSRHLHLTGTGSADHAYGFHLTGTNPDGSGIIAAGLSSDLEIDHIHIQDTGFAGMLVKTDGAVNTFMDHINIHHNFIHDTGGEGLYIGETKYPGQVFRHLKVWNNVIVNAGWESLQISNAPEDVRVHHNVFLNSGREEVLWQDNNLQFTSSVRAEVDHNLVIGSISNLVIASGGLPKHFHDNYLATDGSTGPVFYLDDSRFPDLPETTFIIENNFIHATPTMQAVVQANGSRSRLQLRRNIWQGARRFLKTHRWVDTYEVVQNTNVPVAPPRFRDPAVGDYRLVADDVYLARGIGLLPDWQPPGRPQAIE</sequence>
<dbReference type="RefSeq" id="WP_330931126.1">
    <property type="nucleotide sequence ID" value="NZ_CP119075.1"/>
</dbReference>
<dbReference type="Proteomes" id="UP001218638">
    <property type="component" value="Chromosome"/>
</dbReference>
<dbReference type="SUPFAM" id="SSF51126">
    <property type="entry name" value="Pectin lyase-like"/>
    <property type="match status" value="1"/>
</dbReference>